<dbReference type="PANTHER" id="PTHR24241">
    <property type="entry name" value="NEUROPEPTIDE RECEPTOR-RELATED G-PROTEIN COUPLED RECEPTOR"/>
    <property type="match status" value="1"/>
</dbReference>
<dbReference type="AlphaFoldDB" id="A0ABD2PAJ0"/>
<feature type="transmembrane region" description="Helical" evidence="9">
    <location>
        <begin position="84"/>
        <end position="105"/>
    </location>
</feature>
<evidence type="ECO:0000256" key="6">
    <source>
        <dbReference type="ARBA" id="ARBA00023136"/>
    </source>
</evidence>
<keyword evidence="6 9" id="KW-0472">Membrane</keyword>
<evidence type="ECO:0000256" key="9">
    <source>
        <dbReference type="SAM" id="Phobius"/>
    </source>
</evidence>
<evidence type="ECO:0000313" key="12">
    <source>
        <dbReference type="Proteomes" id="UP001516400"/>
    </source>
</evidence>
<gene>
    <name evidence="11" type="ORF">HHI36_002474</name>
</gene>
<keyword evidence="5 9" id="KW-1133">Transmembrane helix</keyword>
<comment type="similarity">
    <text evidence="2 8">Belongs to the G-protein coupled receptor 1 family.</text>
</comment>
<keyword evidence="12" id="KW-1185">Reference proteome</keyword>
<evidence type="ECO:0000256" key="1">
    <source>
        <dbReference type="ARBA" id="ARBA00004651"/>
    </source>
</evidence>
<dbReference type="Pfam" id="PF00001">
    <property type="entry name" value="7tm_1"/>
    <property type="match status" value="1"/>
</dbReference>
<feature type="transmembrane region" description="Helical" evidence="9">
    <location>
        <begin position="50"/>
        <end position="72"/>
    </location>
</feature>
<dbReference type="GO" id="GO:0005886">
    <property type="term" value="C:plasma membrane"/>
    <property type="evidence" value="ECO:0007669"/>
    <property type="project" value="UniProtKB-SubCell"/>
</dbReference>
<keyword evidence="8" id="KW-0297">G-protein coupled receptor</keyword>
<dbReference type="PANTHER" id="PTHR24241:SF59">
    <property type="entry name" value="ADIPOKINETIC HORMONE RECEPTOR, ISOFORM C"/>
    <property type="match status" value="1"/>
</dbReference>
<evidence type="ECO:0000256" key="4">
    <source>
        <dbReference type="ARBA" id="ARBA00022692"/>
    </source>
</evidence>
<protein>
    <recommendedName>
        <fullName evidence="10">G-protein coupled receptors family 1 profile domain-containing protein</fullName>
    </recommendedName>
</protein>
<name>A0ABD2PAJ0_9CUCU</name>
<keyword evidence="3" id="KW-1003">Cell membrane</keyword>
<organism evidence="11 12">
    <name type="scientific">Cryptolaemus montrouzieri</name>
    <dbReference type="NCBI Taxonomy" id="559131"/>
    <lineage>
        <taxon>Eukaryota</taxon>
        <taxon>Metazoa</taxon>
        <taxon>Ecdysozoa</taxon>
        <taxon>Arthropoda</taxon>
        <taxon>Hexapoda</taxon>
        <taxon>Insecta</taxon>
        <taxon>Pterygota</taxon>
        <taxon>Neoptera</taxon>
        <taxon>Endopterygota</taxon>
        <taxon>Coleoptera</taxon>
        <taxon>Polyphaga</taxon>
        <taxon>Cucujiformia</taxon>
        <taxon>Coccinelloidea</taxon>
        <taxon>Coccinellidae</taxon>
        <taxon>Scymninae</taxon>
        <taxon>Scymnini</taxon>
        <taxon>Cryptolaemus</taxon>
    </lineage>
</organism>
<comment type="caution">
    <text evidence="11">The sequence shown here is derived from an EMBL/GenBank/DDBJ whole genome shotgun (WGS) entry which is preliminary data.</text>
</comment>
<dbReference type="PRINTS" id="PR00237">
    <property type="entry name" value="GPCRRHODOPSN"/>
</dbReference>
<sequence>MRDVHDNLDGIESLQDSKNIMEIPVLYNNSSGDYELPINMRFNDGHRLSIIVYSCLFVFSAIANITVLVLLMKRRRKNSSRINTMLIHLAIADLLVTFLMMPLEIAWSATVMWIAGDAMCRLMSFFRMFGLFLSSFILVCISIDRYYAVLKPLLLAGLDRRGRFLILGAWTGATLCSIPQAVVFHVETHPNVTWYTQCVTYHSFPSHAYEVLYSVFGMVMMYAFPLTIIIYSYAAILMEICRRTKNPTSGGSAKILEVDFKAENMSIVGEGY</sequence>
<dbReference type="InterPro" id="IPR000276">
    <property type="entry name" value="GPCR_Rhodpsn"/>
</dbReference>
<reference evidence="11 12" key="1">
    <citation type="journal article" date="2021" name="BMC Biol.">
        <title>Horizontally acquired antibacterial genes associated with adaptive radiation of ladybird beetles.</title>
        <authorList>
            <person name="Li H.S."/>
            <person name="Tang X.F."/>
            <person name="Huang Y.H."/>
            <person name="Xu Z.Y."/>
            <person name="Chen M.L."/>
            <person name="Du X.Y."/>
            <person name="Qiu B.Y."/>
            <person name="Chen P.T."/>
            <person name="Zhang W."/>
            <person name="Slipinski A."/>
            <person name="Escalona H.E."/>
            <person name="Waterhouse R.M."/>
            <person name="Zwick A."/>
            <person name="Pang H."/>
        </authorList>
    </citation>
    <scope>NUCLEOTIDE SEQUENCE [LARGE SCALE GENOMIC DNA]</scope>
    <source>
        <strain evidence="11">SYSU2018</strain>
    </source>
</reference>
<feature type="transmembrane region" description="Helical" evidence="9">
    <location>
        <begin position="164"/>
        <end position="186"/>
    </location>
</feature>
<comment type="subcellular location">
    <subcellularLocation>
        <location evidence="1">Cell membrane</location>
        <topology evidence="1">Multi-pass membrane protein</topology>
    </subcellularLocation>
</comment>
<feature type="transmembrane region" description="Helical" evidence="9">
    <location>
        <begin position="211"/>
        <end position="236"/>
    </location>
</feature>
<evidence type="ECO:0000256" key="8">
    <source>
        <dbReference type="RuleBase" id="RU000688"/>
    </source>
</evidence>
<evidence type="ECO:0000256" key="2">
    <source>
        <dbReference type="ARBA" id="ARBA00010663"/>
    </source>
</evidence>
<accession>A0ABD2PAJ0</accession>
<feature type="transmembrane region" description="Helical" evidence="9">
    <location>
        <begin position="125"/>
        <end position="143"/>
    </location>
</feature>
<dbReference type="PROSITE" id="PS50262">
    <property type="entry name" value="G_PROTEIN_RECEP_F1_2"/>
    <property type="match status" value="1"/>
</dbReference>
<evidence type="ECO:0000259" key="10">
    <source>
        <dbReference type="PROSITE" id="PS50262"/>
    </source>
</evidence>
<dbReference type="Proteomes" id="UP001516400">
    <property type="component" value="Unassembled WGS sequence"/>
</dbReference>
<dbReference type="PROSITE" id="PS00237">
    <property type="entry name" value="G_PROTEIN_RECEP_F1_1"/>
    <property type="match status" value="1"/>
</dbReference>
<dbReference type="SUPFAM" id="SSF81321">
    <property type="entry name" value="Family A G protein-coupled receptor-like"/>
    <property type="match status" value="1"/>
</dbReference>
<dbReference type="Gene3D" id="1.20.1070.10">
    <property type="entry name" value="Rhodopsin 7-helix transmembrane proteins"/>
    <property type="match status" value="1"/>
</dbReference>
<keyword evidence="7 8" id="KW-0675">Receptor</keyword>
<evidence type="ECO:0000313" key="11">
    <source>
        <dbReference type="EMBL" id="KAL3288022.1"/>
    </source>
</evidence>
<keyword evidence="8" id="KW-0807">Transducer</keyword>
<feature type="domain" description="G-protein coupled receptors family 1 profile" evidence="10">
    <location>
        <begin position="63"/>
        <end position="272"/>
    </location>
</feature>
<evidence type="ECO:0000256" key="3">
    <source>
        <dbReference type="ARBA" id="ARBA00022475"/>
    </source>
</evidence>
<dbReference type="GO" id="GO:0004930">
    <property type="term" value="F:G protein-coupled receptor activity"/>
    <property type="evidence" value="ECO:0007669"/>
    <property type="project" value="UniProtKB-KW"/>
</dbReference>
<evidence type="ECO:0000256" key="5">
    <source>
        <dbReference type="ARBA" id="ARBA00022989"/>
    </source>
</evidence>
<proteinExistence type="inferred from homology"/>
<keyword evidence="4 8" id="KW-0812">Transmembrane</keyword>
<dbReference type="InterPro" id="IPR017452">
    <property type="entry name" value="GPCR_Rhodpsn_7TM"/>
</dbReference>
<dbReference type="EMBL" id="JABFTP020000185">
    <property type="protein sequence ID" value="KAL3288022.1"/>
    <property type="molecule type" value="Genomic_DNA"/>
</dbReference>
<evidence type="ECO:0000256" key="7">
    <source>
        <dbReference type="ARBA" id="ARBA00023170"/>
    </source>
</evidence>